<geneLocation type="plasmid" evidence="2 4">
    <name>pPNAP04</name>
</geneLocation>
<feature type="domain" description="Transposase IS66 C-terminal" evidence="1">
    <location>
        <begin position="23"/>
        <end position="60"/>
    </location>
</feature>
<dbReference type="HOGENOM" id="CLU_023034_5_5_4"/>
<organism evidence="2 4">
    <name type="scientific">Polaromonas naphthalenivorans (strain CJ2)</name>
    <dbReference type="NCBI Taxonomy" id="365044"/>
    <lineage>
        <taxon>Bacteria</taxon>
        <taxon>Pseudomonadati</taxon>
        <taxon>Pseudomonadota</taxon>
        <taxon>Betaproteobacteria</taxon>
        <taxon>Burkholderiales</taxon>
        <taxon>Comamonadaceae</taxon>
        <taxon>Polaromonas</taxon>
    </lineage>
</organism>
<evidence type="ECO:0000259" key="1">
    <source>
        <dbReference type="Pfam" id="PF13817"/>
    </source>
</evidence>
<gene>
    <name evidence="2" type="ordered locus">Pnap_4638</name>
    <name evidence="3" type="ordered locus">Pnap_4702</name>
</gene>
<dbReference type="EMBL" id="CP000533">
    <property type="protein sequence ID" value="ABM40056.1"/>
    <property type="molecule type" value="Genomic_DNA"/>
</dbReference>
<dbReference type="Proteomes" id="UP000000644">
    <property type="component" value="Plasmid pPNAP04"/>
</dbReference>
<dbReference type="Pfam" id="PF13817">
    <property type="entry name" value="DDE_Tnp_IS66_C"/>
    <property type="match status" value="1"/>
</dbReference>
<proteinExistence type="predicted"/>
<keyword evidence="2" id="KW-0614">Plasmid</keyword>
<evidence type="ECO:0000313" key="2">
    <source>
        <dbReference type="EMBL" id="ABM40056.1"/>
    </source>
</evidence>
<dbReference type="EMBL" id="CP000533">
    <property type="protein sequence ID" value="ABM40115.1"/>
    <property type="molecule type" value="Genomic_DNA"/>
</dbReference>
<name>A1VWM8_POLNA</name>
<accession>A1VWM8</accession>
<evidence type="ECO:0000313" key="4">
    <source>
        <dbReference type="Proteomes" id="UP000000644"/>
    </source>
</evidence>
<protein>
    <submittedName>
        <fullName evidence="2">Transposase IS66</fullName>
    </submittedName>
</protein>
<keyword evidence="4" id="KW-1185">Reference proteome</keyword>
<sequence>MGRRAWLFAGSELAGQRAAVVMSLLQSAKLHGHDPWAYLKDVLTRLPGHMNSRIDELLPHRWQPQS</sequence>
<dbReference type="AlphaFoldDB" id="A1VWM8"/>
<dbReference type="InterPro" id="IPR039552">
    <property type="entry name" value="IS66_C"/>
</dbReference>
<evidence type="ECO:0000313" key="3">
    <source>
        <dbReference type="EMBL" id="ABM40115.1"/>
    </source>
</evidence>
<reference evidence="2" key="1">
    <citation type="submission" date="2006-12" db="EMBL/GenBank/DDBJ databases">
        <title>Complete sequence of plasmid pPNAP04 of Polaromonas naphthalenivorans CJ2.</title>
        <authorList>
            <consortium name="US DOE Joint Genome Institute"/>
            <person name="Copeland A."/>
            <person name="Lucas S."/>
            <person name="Lapidus A."/>
            <person name="Barry K."/>
            <person name="Detter J.C."/>
            <person name="Glavina del Rio T."/>
            <person name="Hammon N."/>
            <person name="Israni S."/>
            <person name="Dalin E."/>
            <person name="Tice H."/>
            <person name="Pitluck S."/>
            <person name="Sims D.R."/>
            <person name="Brettin T."/>
            <person name="Bruce D."/>
            <person name="Han C."/>
            <person name="Tapia R."/>
            <person name="Brainard J."/>
            <person name="Schmutz J."/>
            <person name="Larimer F."/>
            <person name="Land M."/>
            <person name="Hauser L."/>
            <person name="Kyrpides N."/>
            <person name="Kim E."/>
            <person name="Madsen E.L."/>
            <person name="Richardson P."/>
        </authorList>
    </citation>
    <scope>NUCLEOTIDE SEQUENCE [LARGE SCALE GENOMIC DNA]</scope>
    <source>
        <plasmid evidence="2">CJ2</plasmid>
        <plasmid evidence="2">pPNAP04</plasmid>
    </source>
</reference>
<reference evidence="4" key="2">
    <citation type="journal article" date="2009" name="Environ. Microbiol.">
        <title>The genome of Polaromonas naphthalenivorans strain CJ2, isolated from coal tar-contaminated sediment, reveals physiological and metabolic versatility and evolution through extensive horizontal gene transfer.</title>
        <authorList>
            <person name="Yagi J.M."/>
            <person name="Sims D."/>
            <person name="Brettin T."/>
            <person name="Bruce D."/>
            <person name="Madsen E.L."/>
        </authorList>
    </citation>
    <scope>NUCLEOTIDE SEQUENCE [LARGE SCALE GENOMIC DNA]</scope>
    <source>
        <strain evidence="4">CJ2</strain>
        <plasmid evidence="4">Plasmid pPNAP04</plasmid>
    </source>
</reference>
<dbReference type="KEGG" id="pna:Pnap_4702"/>
<dbReference type="KEGG" id="pna:Pnap_4638"/>